<feature type="domain" description="RecX third three-helical" evidence="7">
    <location>
        <begin position="167"/>
        <end position="213"/>
    </location>
</feature>
<dbReference type="InterPro" id="IPR053926">
    <property type="entry name" value="RecX_HTH_1st"/>
</dbReference>
<name>A0A5R8QGF4_9FIRM</name>
<gene>
    <name evidence="5" type="primary">recX</name>
    <name evidence="9" type="ORF">FEZ08_00235</name>
</gene>
<evidence type="ECO:0000259" key="6">
    <source>
        <dbReference type="Pfam" id="PF02631"/>
    </source>
</evidence>
<evidence type="ECO:0000256" key="4">
    <source>
        <dbReference type="ARBA" id="ARBA00022490"/>
    </source>
</evidence>
<protein>
    <recommendedName>
        <fullName evidence="3 5">Regulatory protein RecX</fullName>
    </recommendedName>
</protein>
<comment type="subcellular location">
    <subcellularLocation>
        <location evidence="1 5">Cytoplasm</location>
    </subcellularLocation>
</comment>
<proteinExistence type="inferred from homology"/>
<evidence type="ECO:0000256" key="2">
    <source>
        <dbReference type="ARBA" id="ARBA00009695"/>
    </source>
</evidence>
<dbReference type="HAMAP" id="MF_01114">
    <property type="entry name" value="RecX"/>
    <property type="match status" value="1"/>
</dbReference>
<evidence type="ECO:0000313" key="9">
    <source>
        <dbReference type="EMBL" id="TLG77078.1"/>
    </source>
</evidence>
<dbReference type="GO" id="GO:0005737">
    <property type="term" value="C:cytoplasm"/>
    <property type="evidence" value="ECO:0007669"/>
    <property type="project" value="UniProtKB-SubCell"/>
</dbReference>
<dbReference type="Pfam" id="PF21981">
    <property type="entry name" value="RecX_HTH3"/>
    <property type="match status" value="1"/>
</dbReference>
<keyword evidence="10" id="KW-1185">Reference proteome</keyword>
<dbReference type="FunCoup" id="A0A5R8QGF4">
    <property type="interactions" value="4"/>
</dbReference>
<dbReference type="InterPro" id="IPR053924">
    <property type="entry name" value="RecX_HTH_2nd"/>
</dbReference>
<keyword evidence="4 5" id="KW-0963">Cytoplasm</keyword>
<evidence type="ECO:0000256" key="1">
    <source>
        <dbReference type="ARBA" id="ARBA00004496"/>
    </source>
</evidence>
<dbReference type="PANTHER" id="PTHR33602:SF1">
    <property type="entry name" value="REGULATORY PROTEIN RECX FAMILY PROTEIN"/>
    <property type="match status" value="1"/>
</dbReference>
<sequence length="278" mass="32567">MKYRKRLYQMAKICKIHTKDNLWYTVEVQYDDGSEESLLLDQDALVKHGFLSTGEIEEASLRDASKQQEYVRAYQKAVRYLGYRMRAKSEMMKYLLEREVSAPVVSQVCSKLEEQGYLNDAAFAKAYVREQILLSDKGPKALIDHLKKLKIGTDLIQDAILVYSKEEQEEKIQKLIGRALRKSNKDSKWNFTQKLQQKLIQKGFYTDDVRSAIAIIEWNSDRQNDALQKQAAKIIILVQKYDGEFEQRNQFLKRMAMKGFGYDDALAWYSNWLMEQEV</sequence>
<evidence type="ECO:0000256" key="3">
    <source>
        <dbReference type="ARBA" id="ARBA00018111"/>
    </source>
</evidence>
<dbReference type="InParanoid" id="A0A5R8QGF4"/>
<dbReference type="Pfam" id="PF21982">
    <property type="entry name" value="RecX_HTH1"/>
    <property type="match status" value="1"/>
</dbReference>
<dbReference type="InterPro" id="IPR053925">
    <property type="entry name" value="RecX_HTH_3rd"/>
</dbReference>
<comment type="function">
    <text evidence="5">Modulates RecA activity.</text>
</comment>
<dbReference type="InterPro" id="IPR036388">
    <property type="entry name" value="WH-like_DNA-bd_sf"/>
</dbReference>
<feature type="domain" description="RecX first three-helical" evidence="8">
    <location>
        <begin position="73"/>
        <end position="112"/>
    </location>
</feature>
<accession>A0A5R8QGF4</accession>
<dbReference type="GO" id="GO:0006282">
    <property type="term" value="P:regulation of DNA repair"/>
    <property type="evidence" value="ECO:0007669"/>
    <property type="project" value="UniProtKB-UniRule"/>
</dbReference>
<evidence type="ECO:0000256" key="5">
    <source>
        <dbReference type="HAMAP-Rule" id="MF_01114"/>
    </source>
</evidence>
<reference evidence="9 10" key="1">
    <citation type="submission" date="2019-05" db="EMBL/GenBank/DDBJ databases">
        <title>Culicoidintestinum kansasii gen. nov., sp. nov. from the gastrointestinal tract of the biting midge, Culicoides sonorensis.</title>
        <authorList>
            <person name="Neupane S."/>
            <person name="Ghosh A."/>
            <person name="Gunther S."/>
            <person name="Martin K."/>
            <person name="Zurek L."/>
        </authorList>
    </citation>
    <scope>NUCLEOTIDE SEQUENCE [LARGE SCALE GENOMIC DNA]</scope>
    <source>
        <strain evidence="9 10">CS-1</strain>
    </source>
</reference>
<dbReference type="PANTHER" id="PTHR33602">
    <property type="entry name" value="REGULATORY PROTEIN RECX FAMILY PROTEIN"/>
    <property type="match status" value="1"/>
</dbReference>
<evidence type="ECO:0000313" key="10">
    <source>
        <dbReference type="Proteomes" id="UP000306912"/>
    </source>
</evidence>
<dbReference type="Pfam" id="PF02631">
    <property type="entry name" value="RecX_HTH2"/>
    <property type="match status" value="1"/>
</dbReference>
<comment type="similarity">
    <text evidence="2 5">Belongs to the RecX family.</text>
</comment>
<comment type="caution">
    <text evidence="9">The sequence shown here is derived from an EMBL/GenBank/DDBJ whole genome shotgun (WGS) entry which is preliminary data.</text>
</comment>
<evidence type="ECO:0000259" key="7">
    <source>
        <dbReference type="Pfam" id="PF21981"/>
    </source>
</evidence>
<dbReference type="InterPro" id="IPR003783">
    <property type="entry name" value="Regulatory_RecX"/>
</dbReference>
<organism evidence="9 10">
    <name type="scientific">Culicoidibacter larvae</name>
    <dbReference type="NCBI Taxonomy" id="2579976"/>
    <lineage>
        <taxon>Bacteria</taxon>
        <taxon>Bacillati</taxon>
        <taxon>Bacillota</taxon>
        <taxon>Culicoidibacteria</taxon>
        <taxon>Culicoidibacterales</taxon>
        <taxon>Culicoidibacteraceae</taxon>
        <taxon>Culicoidibacter</taxon>
    </lineage>
</organism>
<feature type="domain" description="RecX second three-helical" evidence="6">
    <location>
        <begin position="119"/>
        <end position="159"/>
    </location>
</feature>
<dbReference type="OrthoDB" id="5421057at2"/>
<dbReference type="Gene3D" id="1.10.10.10">
    <property type="entry name" value="Winged helix-like DNA-binding domain superfamily/Winged helix DNA-binding domain"/>
    <property type="match status" value="3"/>
</dbReference>
<dbReference type="AlphaFoldDB" id="A0A5R8QGF4"/>
<evidence type="ECO:0000259" key="8">
    <source>
        <dbReference type="Pfam" id="PF21982"/>
    </source>
</evidence>
<dbReference type="Proteomes" id="UP000306912">
    <property type="component" value="Unassembled WGS sequence"/>
</dbReference>
<dbReference type="EMBL" id="VBWP01000001">
    <property type="protein sequence ID" value="TLG77078.1"/>
    <property type="molecule type" value="Genomic_DNA"/>
</dbReference>